<dbReference type="Pfam" id="PF00226">
    <property type="entry name" value="DnaJ"/>
    <property type="match status" value="1"/>
</dbReference>
<organism evidence="3 5">
    <name type="scientific">Plasmodiophora brassicae</name>
    <name type="common">Clubroot disease agent</name>
    <dbReference type="NCBI Taxonomy" id="37360"/>
    <lineage>
        <taxon>Eukaryota</taxon>
        <taxon>Sar</taxon>
        <taxon>Rhizaria</taxon>
        <taxon>Endomyxa</taxon>
        <taxon>Phytomyxea</taxon>
        <taxon>Plasmodiophorida</taxon>
        <taxon>Plasmodiophoridae</taxon>
        <taxon>Plasmodiophora</taxon>
    </lineage>
</organism>
<feature type="domain" description="J" evidence="2">
    <location>
        <begin position="5"/>
        <end position="71"/>
    </location>
</feature>
<evidence type="ECO:0000313" key="3">
    <source>
        <dbReference type="EMBL" id="CEO96048.1"/>
    </source>
</evidence>
<dbReference type="GO" id="GO:0031072">
    <property type="term" value="F:heat shock protein binding"/>
    <property type="evidence" value="ECO:0007669"/>
    <property type="project" value="TreeGrafter"/>
</dbReference>
<dbReference type="PANTHER" id="PTHR44144">
    <property type="entry name" value="DNAJ HOMOLOG SUBFAMILY C MEMBER 9"/>
    <property type="match status" value="1"/>
</dbReference>
<dbReference type="SMART" id="SM00271">
    <property type="entry name" value="DnaJ"/>
    <property type="match status" value="1"/>
</dbReference>
<dbReference type="InterPro" id="IPR056453">
    <property type="entry name" value="HTH_DNAJC9"/>
</dbReference>
<dbReference type="GO" id="GO:0005634">
    <property type="term" value="C:nucleus"/>
    <property type="evidence" value="ECO:0007669"/>
    <property type="project" value="TreeGrafter"/>
</dbReference>
<dbReference type="GO" id="GO:0005737">
    <property type="term" value="C:cytoplasm"/>
    <property type="evidence" value="ECO:0007669"/>
    <property type="project" value="TreeGrafter"/>
</dbReference>
<dbReference type="Proteomes" id="UP000039324">
    <property type="component" value="Unassembled WGS sequence"/>
</dbReference>
<dbReference type="Gene3D" id="1.10.287.110">
    <property type="entry name" value="DnaJ domain"/>
    <property type="match status" value="1"/>
</dbReference>
<evidence type="ECO:0000259" key="2">
    <source>
        <dbReference type="PROSITE" id="PS50076"/>
    </source>
</evidence>
<dbReference type="EMBL" id="OVEO01000001">
    <property type="protein sequence ID" value="SPQ93407.1"/>
    <property type="molecule type" value="Genomic_DNA"/>
</dbReference>
<dbReference type="Pfam" id="PF23302">
    <property type="entry name" value="HTH_DNAJC9"/>
    <property type="match status" value="1"/>
</dbReference>
<reference evidence="4 6" key="2">
    <citation type="submission" date="2018-03" db="EMBL/GenBank/DDBJ databases">
        <authorList>
            <person name="Fogelqvist J."/>
        </authorList>
    </citation>
    <scope>NUCLEOTIDE SEQUENCE [LARGE SCALE GENOMIC DNA]</scope>
</reference>
<dbReference type="AlphaFoldDB" id="A0A0G4ILM3"/>
<dbReference type="Proteomes" id="UP000290189">
    <property type="component" value="Unassembled WGS sequence"/>
</dbReference>
<dbReference type="OrthoDB" id="656484at2759"/>
<feature type="region of interest" description="Disordered" evidence="1">
    <location>
        <begin position="176"/>
        <end position="201"/>
    </location>
</feature>
<accession>A0A0G4ILM3</accession>
<protein>
    <recommendedName>
        <fullName evidence="2">J domain-containing protein</fullName>
    </recommendedName>
</protein>
<proteinExistence type="predicted"/>
<feature type="compositionally biased region" description="Basic residues" evidence="1">
    <location>
        <begin position="184"/>
        <end position="201"/>
    </location>
</feature>
<dbReference type="InterPro" id="IPR036869">
    <property type="entry name" value="J_dom_sf"/>
</dbReference>
<dbReference type="PROSITE" id="PS50076">
    <property type="entry name" value="DNAJ_2"/>
    <property type="match status" value="1"/>
</dbReference>
<evidence type="ECO:0000313" key="5">
    <source>
        <dbReference type="Proteomes" id="UP000039324"/>
    </source>
</evidence>
<sequence length="201" mass="22357">MTATTFYDLLGVSKSDDLTADVLRKAYYKKALLVHPDKDPSPEAVARFQELSRAFEVLSDPDTRARYDLDGEGFDADDLQVDASSDEDRIMQVCRDLFEKAKPLDMDEIASAAKEARTNISEQDSNDLRRYYNQFDGQISKIMQCVNCKRSAAIAHLKSLIDDGVLKMTPAFQKTVGAPGRVPASKKRGSSSKKPKKTIAK</sequence>
<dbReference type="CDD" id="cd06257">
    <property type="entry name" value="DnaJ"/>
    <property type="match status" value="1"/>
</dbReference>
<name>A0A0G4ILM3_PLABS</name>
<dbReference type="InterPro" id="IPR001623">
    <property type="entry name" value="DnaJ_domain"/>
</dbReference>
<reference evidence="3 5" key="1">
    <citation type="submission" date="2015-02" db="EMBL/GenBank/DDBJ databases">
        <authorList>
            <person name="Chooi Y.-H."/>
        </authorList>
    </citation>
    <scope>NUCLEOTIDE SEQUENCE [LARGE SCALE GENOMIC DNA]</scope>
    <source>
        <strain evidence="3">E3</strain>
    </source>
</reference>
<evidence type="ECO:0000313" key="4">
    <source>
        <dbReference type="EMBL" id="SPQ93407.1"/>
    </source>
</evidence>
<evidence type="ECO:0000256" key="1">
    <source>
        <dbReference type="SAM" id="MobiDB-lite"/>
    </source>
</evidence>
<keyword evidence="4" id="KW-0496">Mitochondrion</keyword>
<dbReference type="EMBL" id="CDSF01000046">
    <property type="protein sequence ID" value="CEO96048.1"/>
    <property type="molecule type" value="Genomic_DNA"/>
</dbReference>
<geneLocation type="mitochondrion" evidence="4"/>
<evidence type="ECO:0000313" key="6">
    <source>
        <dbReference type="Proteomes" id="UP000290189"/>
    </source>
</evidence>
<dbReference type="PANTHER" id="PTHR44144:SF1">
    <property type="entry name" value="DNAJ HOMOLOG SUBFAMILY C MEMBER 9"/>
    <property type="match status" value="1"/>
</dbReference>
<dbReference type="InterPro" id="IPR018253">
    <property type="entry name" value="DnaJ_domain_CS"/>
</dbReference>
<keyword evidence="5" id="KW-1185">Reference proteome</keyword>
<dbReference type="PRINTS" id="PR00625">
    <property type="entry name" value="JDOMAIN"/>
</dbReference>
<dbReference type="SUPFAM" id="SSF46565">
    <property type="entry name" value="Chaperone J-domain"/>
    <property type="match status" value="1"/>
</dbReference>
<dbReference type="InterPro" id="IPR052594">
    <property type="entry name" value="J_domain-containing_protein"/>
</dbReference>
<gene>
    <name evidence="3" type="ORF">PBRA_004738</name>
    <name evidence="4" type="ORF">PLBR_LOCUS622</name>
</gene>
<dbReference type="PROSITE" id="PS00636">
    <property type="entry name" value="DNAJ_1"/>
    <property type="match status" value="1"/>
</dbReference>